<accession>A0A0A3IKI0</accession>
<dbReference type="STRING" id="1384057.CD33_11520"/>
<dbReference type="EMBL" id="JPVO01000051">
    <property type="protein sequence ID" value="KGR75347.1"/>
    <property type="molecule type" value="Genomic_DNA"/>
</dbReference>
<evidence type="ECO:0008006" key="3">
    <source>
        <dbReference type="Google" id="ProtNLM"/>
    </source>
</evidence>
<keyword evidence="2" id="KW-1185">Reference proteome</keyword>
<dbReference type="eggNOG" id="ENOG502Z8IC">
    <property type="taxonomic scope" value="Bacteria"/>
</dbReference>
<organism evidence="1 2">
    <name type="scientific">Ureibacillus sinduriensis BLB-1 = JCM 15800</name>
    <dbReference type="NCBI Taxonomy" id="1384057"/>
    <lineage>
        <taxon>Bacteria</taxon>
        <taxon>Bacillati</taxon>
        <taxon>Bacillota</taxon>
        <taxon>Bacilli</taxon>
        <taxon>Bacillales</taxon>
        <taxon>Caryophanaceae</taxon>
        <taxon>Ureibacillus</taxon>
    </lineage>
</organism>
<dbReference type="AlphaFoldDB" id="A0A0A3IKI0"/>
<dbReference type="InterPro" id="IPR025062">
    <property type="entry name" value="DUF4003"/>
</dbReference>
<evidence type="ECO:0000313" key="2">
    <source>
        <dbReference type="Proteomes" id="UP000030408"/>
    </source>
</evidence>
<proteinExistence type="predicted"/>
<name>A0A0A3IKI0_9BACL</name>
<dbReference type="Proteomes" id="UP000030408">
    <property type="component" value="Unassembled WGS sequence"/>
</dbReference>
<evidence type="ECO:0000313" key="1">
    <source>
        <dbReference type="EMBL" id="KGR75347.1"/>
    </source>
</evidence>
<protein>
    <recommendedName>
        <fullName evidence="3">DUF4003 domain-containing protein</fullName>
    </recommendedName>
</protein>
<reference evidence="1 2" key="1">
    <citation type="submission" date="2014-02" db="EMBL/GenBank/DDBJ databases">
        <title>Draft genome sequence of Lysinibacillus sinduriensis JCM 15800.</title>
        <authorList>
            <person name="Zhang F."/>
            <person name="Wang G."/>
            <person name="Zhang L."/>
        </authorList>
    </citation>
    <scope>NUCLEOTIDE SEQUENCE [LARGE SCALE GENOMIC DNA]</scope>
    <source>
        <strain evidence="1 2">JCM 15800</strain>
    </source>
</reference>
<sequence>MLEFTSERLFFLKLFNPFGVEKEGSDFFMKDDQFIKAFIDNYNRIFNYTGGQDLQLMLSLASKYTLAKRQFSGVALEKVLERIRNKGKNSLPVQLELRTGYKLAYHLLWHEDMEKEVQNIIVKDGMLNQARFKKSAHRIIGALFLQQNQLEHAQRAKRLFDEMNRNQRILTSKEDIPYAVFLTTDSNEQPKKQADTILKYYNDLRSNHFTMGNHLQALAQIMTVYSSDYNKLLLQYVVKLREELLERGVKVRKLHYPYLGVLALAATEESKMDEISSLYHHLIKEKIFNNGKDYALIVAIQKIVKDALEVQNLIDITSLTNIIELFDLVEFVLDIGPVFPSGISEVIDFFN</sequence>
<dbReference type="Pfam" id="PF13170">
    <property type="entry name" value="DUF4003"/>
    <property type="match status" value="1"/>
</dbReference>
<gene>
    <name evidence="1" type="ORF">CD33_11520</name>
</gene>
<comment type="caution">
    <text evidence="1">The sequence shown here is derived from an EMBL/GenBank/DDBJ whole genome shotgun (WGS) entry which is preliminary data.</text>
</comment>